<dbReference type="InterPro" id="IPR034686">
    <property type="entry name" value="Terpene_cyclase-like_2"/>
</dbReference>
<dbReference type="GO" id="GO:0046872">
    <property type="term" value="F:metal ion binding"/>
    <property type="evidence" value="ECO:0007669"/>
    <property type="project" value="UniProtKB-KW"/>
</dbReference>
<evidence type="ECO:0000313" key="2">
    <source>
        <dbReference type="EMBL" id="ATB29333.1"/>
    </source>
</evidence>
<evidence type="ECO:0000313" key="3">
    <source>
        <dbReference type="Proteomes" id="UP000217289"/>
    </source>
</evidence>
<dbReference type="SFLD" id="SFLDS00005">
    <property type="entry name" value="Isoprenoid_Synthase_Type_I"/>
    <property type="match status" value="1"/>
</dbReference>
<comment type="similarity">
    <text evidence="1">Belongs to the terpene synthase family.</text>
</comment>
<comment type="cofactor">
    <cofactor evidence="1">
        <name>Mg(2+)</name>
        <dbReference type="ChEBI" id="CHEBI:18420"/>
    </cofactor>
</comment>
<proteinExistence type="inferred from homology"/>
<organism evidence="2 3">
    <name type="scientific">Melittangium boletus DSM 14713</name>
    <dbReference type="NCBI Taxonomy" id="1294270"/>
    <lineage>
        <taxon>Bacteria</taxon>
        <taxon>Pseudomonadati</taxon>
        <taxon>Myxococcota</taxon>
        <taxon>Myxococcia</taxon>
        <taxon>Myxococcales</taxon>
        <taxon>Cystobacterineae</taxon>
        <taxon>Archangiaceae</taxon>
        <taxon>Melittangium</taxon>
    </lineage>
</organism>
<dbReference type="PANTHER" id="PTHR35201">
    <property type="entry name" value="TERPENE SYNTHASE"/>
    <property type="match status" value="1"/>
</dbReference>
<dbReference type="Gene3D" id="1.10.600.10">
    <property type="entry name" value="Farnesyl Diphosphate Synthase"/>
    <property type="match status" value="1"/>
</dbReference>
<dbReference type="GO" id="GO:0010333">
    <property type="term" value="F:terpene synthase activity"/>
    <property type="evidence" value="ECO:0007669"/>
    <property type="project" value="InterPro"/>
</dbReference>
<dbReference type="RefSeq" id="WP_095977910.1">
    <property type="nucleotide sequence ID" value="NZ_CP022163.1"/>
</dbReference>
<dbReference type="EC" id="4.2.3.-" evidence="1"/>
<dbReference type="AlphaFoldDB" id="A0A250IDM0"/>
<evidence type="ECO:0000256" key="1">
    <source>
        <dbReference type="RuleBase" id="RU366034"/>
    </source>
</evidence>
<dbReference type="OrthoDB" id="2989600at2"/>
<sequence length="322" mass="36980">MPIYSPPTLFCPFSPELHPCLRQLEGETLARWEAYLGAHARHAFFQKLREARFPELLGRCHPTACPERLCLALDFLIWNFAWDDQLDVGDVSADWVREQNWQALAVLQGAQPAHDAPPLLWLLVDIRARMVERMPRAWMWRFVKACRAYFLGTWREAQVRGDRLRLDVASYIELRRLSVGTSMVFTQVEAIEDFVLPDEVLSHPALVRLMHTATDVIAWANDLFSFAQDREDAFHPNLVFSLQHERGIGLRDALGLAVRMHDTAVRCFLLREAGLPSFGEHDASVSRLVLGLRRWMRANVDWSLETGRYQEAPDGAEHSRVA</sequence>
<dbReference type="KEGG" id="mbd:MEBOL_002782"/>
<accession>A0A250IDM0</accession>
<keyword evidence="1" id="KW-0460">Magnesium</keyword>
<dbReference type="SUPFAM" id="SSF48576">
    <property type="entry name" value="Terpenoid synthases"/>
    <property type="match status" value="1"/>
</dbReference>
<protein>
    <recommendedName>
        <fullName evidence="1">Terpene synthase</fullName>
        <ecNumber evidence="1">4.2.3.-</ecNumber>
    </recommendedName>
</protein>
<dbReference type="InterPro" id="IPR008949">
    <property type="entry name" value="Isoprenoid_synthase_dom_sf"/>
</dbReference>
<dbReference type="PANTHER" id="PTHR35201:SF4">
    <property type="entry name" value="BETA-PINACENE SYNTHASE-RELATED"/>
    <property type="match status" value="1"/>
</dbReference>
<keyword evidence="3" id="KW-1185">Reference proteome</keyword>
<reference evidence="2 3" key="1">
    <citation type="submission" date="2017-06" db="EMBL/GenBank/DDBJ databases">
        <authorList>
            <person name="Kim H.J."/>
            <person name="Triplett B.A."/>
        </authorList>
    </citation>
    <scope>NUCLEOTIDE SEQUENCE [LARGE SCALE GENOMIC DNA]</scope>
    <source>
        <strain evidence="2 3">DSM 14713</strain>
    </source>
</reference>
<gene>
    <name evidence="2" type="ORF">MEBOL_002782</name>
</gene>
<dbReference type="SFLD" id="SFLDG01020">
    <property type="entry name" value="Terpene_Cyclase_Like_2"/>
    <property type="match status" value="1"/>
</dbReference>
<keyword evidence="1" id="KW-0479">Metal-binding</keyword>
<dbReference type="Pfam" id="PF19086">
    <property type="entry name" value="Terpene_syn_C_2"/>
    <property type="match status" value="1"/>
</dbReference>
<keyword evidence="1" id="KW-0456">Lyase</keyword>
<dbReference type="EMBL" id="CP022163">
    <property type="protein sequence ID" value="ATB29333.1"/>
    <property type="molecule type" value="Genomic_DNA"/>
</dbReference>
<name>A0A250IDM0_9BACT</name>
<dbReference type="Proteomes" id="UP000217289">
    <property type="component" value="Chromosome"/>
</dbReference>